<reference evidence="1 2" key="1">
    <citation type="submission" date="2011-10" db="EMBL/GenBank/DDBJ databases">
        <title>The Genome Sequence of Prevotella histicola F0411.</title>
        <authorList>
            <consortium name="The Broad Institute Genome Sequencing Platform"/>
            <person name="Earl A."/>
            <person name="Ward D."/>
            <person name="Feldgarden M."/>
            <person name="Gevers D."/>
            <person name="Izard J."/>
            <person name="Ganesan A."/>
            <person name="Blanton J.M."/>
            <person name="Baranova O.V."/>
            <person name="Tanner A.C."/>
            <person name="Mathney J.M.J."/>
            <person name="Dewhirst F.E."/>
            <person name="Young S.K."/>
            <person name="Zeng Q."/>
            <person name="Gargeya S."/>
            <person name="Fitzgerald M."/>
            <person name="Haas B."/>
            <person name="Abouelleil A."/>
            <person name="Alvarado L."/>
            <person name="Arachchi H.M."/>
            <person name="Berlin A."/>
            <person name="Brown A."/>
            <person name="Chapman S.B."/>
            <person name="Chen Z."/>
            <person name="Dunbar C."/>
            <person name="Freedman E."/>
            <person name="Gearin G."/>
            <person name="Gellesch M."/>
            <person name="Goldberg J."/>
            <person name="Griggs A."/>
            <person name="Gujja S."/>
            <person name="Heiman D."/>
            <person name="Howarth C."/>
            <person name="Larson L."/>
            <person name="Lui A."/>
            <person name="MacDonald P.J.P."/>
            <person name="Montmayeur A."/>
            <person name="Murphy C."/>
            <person name="Neiman D."/>
            <person name="Pearson M."/>
            <person name="Priest M."/>
            <person name="Roberts A."/>
            <person name="Saif S."/>
            <person name="Shea T."/>
            <person name="Shenoy N."/>
            <person name="Sisk P."/>
            <person name="Stolte C."/>
            <person name="Sykes S."/>
            <person name="Wortman J."/>
            <person name="Nusbaum C."/>
            <person name="Birren B."/>
        </authorList>
    </citation>
    <scope>NUCLEOTIDE SEQUENCE [LARGE SCALE GENOMIC DNA]</scope>
    <source>
        <strain evidence="1 2">F0411</strain>
    </source>
</reference>
<gene>
    <name evidence="1" type="ORF">HMPREF9138_01002</name>
</gene>
<dbReference type="Proteomes" id="UP000004597">
    <property type="component" value="Unassembled WGS sequence"/>
</dbReference>
<accession>G6AFX5</accession>
<dbReference type="AlphaFoldDB" id="G6AFX5"/>
<name>G6AFX5_9BACT</name>
<evidence type="ECO:0000313" key="1">
    <source>
        <dbReference type="EMBL" id="EHG16427.1"/>
    </source>
</evidence>
<proteinExistence type="predicted"/>
<evidence type="ECO:0000313" key="2">
    <source>
        <dbReference type="Proteomes" id="UP000004597"/>
    </source>
</evidence>
<organism evidence="1 2">
    <name type="scientific">Prevotella histicola F0411</name>
    <dbReference type="NCBI Taxonomy" id="857291"/>
    <lineage>
        <taxon>Bacteria</taxon>
        <taxon>Pseudomonadati</taxon>
        <taxon>Bacteroidota</taxon>
        <taxon>Bacteroidia</taxon>
        <taxon>Bacteroidales</taxon>
        <taxon>Prevotellaceae</taxon>
        <taxon>Prevotella</taxon>
    </lineage>
</organism>
<comment type="caution">
    <text evidence="1">The sequence shown here is derived from an EMBL/GenBank/DDBJ whole genome shotgun (WGS) entry which is preliminary data.</text>
</comment>
<keyword evidence="2" id="KW-1185">Reference proteome</keyword>
<sequence>MKANVIKIYLKLINELNYLLHKNNNLCNLLVREVRNEKLGFER</sequence>
<dbReference type="EMBL" id="AFXP01000007">
    <property type="protein sequence ID" value="EHG16427.1"/>
    <property type="molecule type" value="Genomic_DNA"/>
</dbReference>
<dbReference type="HOGENOM" id="CLU_3237653_0_0_10"/>
<protein>
    <submittedName>
        <fullName evidence="1">Uncharacterized protein</fullName>
    </submittedName>
</protein>